<dbReference type="CDD" id="cd00081">
    <property type="entry name" value="Hint"/>
    <property type="match status" value="1"/>
</dbReference>
<proteinExistence type="predicted"/>
<dbReference type="InterPro" id="IPR006141">
    <property type="entry name" value="Intein_N"/>
</dbReference>
<keyword evidence="3" id="KW-1185">Reference proteome</keyword>
<dbReference type="AlphaFoldDB" id="A0A1H7KYF7"/>
<dbReference type="SUPFAM" id="SSF51294">
    <property type="entry name" value="Hedgehog/intein (Hint) domain"/>
    <property type="match status" value="1"/>
</dbReference>
<dbReference type="InterPro" id="IPR003587">
    <property type="entry name" value="Hint_dom_N"/>
</dbReference>
<dbReference type="RefSeq" id="WP_075005699.1">
    <property type="nucleotide sequence ID" value="NZ_FOAP01000003.1"/>
</dbReference>
<evidence type="ECO:0000313" key="2">
    <source>
        <dbReference type="EMBL" id="SEK91843.1"/>
    </source>
</evidence>
<reference evidence="3" key="1">
    <citation type="submission" date="2016-10" db="EMBL/GenBank/DDBJ databases">
        <authorList>
            <person name="Varghese N."/>
            <person name="Submissions S."/>
        </authorList>
    </citation>
    <scope>NUCLEOTIDE SEQUENCE [LARGE SCALE GENOMIC DNA]</scope>
    <source>
        <strain evidence="3">DSM 17044</strain>
    </source>
</reference>
<dbReference type="InterPro" id="IPR036844">
    <property type="entry name" value="Hint_dom_sf"/>
</dbReference>
<organism evidence="2 3">
    <name type="scientific">Stigmatella aurantiaca</name>
    <dbReference type="NCBI Taxonomy" id="41"/>
    <lineage>
        <taxon>Bacteria</taxon>
        <taxon>Pseudomonadati</taxon>
        <taxon>Myxococcota</taxon>
        <taxon>Myxococcia</taxon>
        <taxon>Myxococcales</taxon>
        <taxon>Cystobacterineae</taxon>
        <taxon>Archangiaceae</taxon>
        <taxon>Stigmatella</taxon>
    </lineage>
</organism>
<dbReference type="SMART" id="SM00306">
    <property type="entry name" value="HintN"/>
    <property type="match status" value="1"/>
</dbReference>
<dbReference type="GO" id="GO:0016539">
    <property type="term" value="P:intein-mediated protein splicing"/>
    <property type="evidence" value="ECO:0007669"/>
    <property type="project" value="InterPro"/>
</dbReference>
<dbReference type="Proteomes" id="UP000182719">
    <property type="component" value="Unassembled WGS sequence"/>
</dbReference>
<gene>
    <name evidence="2" type="ORF">SAMN05444354_10367</name>
</gene>
<sequence>MRIGSLNPWEPLVRASQMMGVLLFTAGWSGPLRPPSDRVPHPQLVEQSRRMNALYDTQRLQHGGRRSIDLDLSDDAQHAFVLDRLQASGKTARNAPGLFHKLSQFRAHALRRARQATPAVTVTNGSSWCDHSLIVKPPAASNTGASLTYEPYVRVSCQGGAAYVYADLLVHDINREDTEGRVVASQAGEEYGGGTGFTGVGTVASVDVAPGRLLRLESLSLAMDEATGRAFISYAVEKTSLALKEVGGVTLLHPRETVPNNTRADIWMCQLRGGSDCDYAVAGYDQGLLQASPPVPQGVAASRTEAPGELNPGDLWAFSRPFEATRPYVPLRVEIQAGSLNGQPCAVDHYTHAQVRLHAPTGEACVSAGDLTRLLPVGQHTAVFNHLADVSYNLQGQRAPECSTSRLLQQPVHLTFTLAGMARCTQPDGAHTLEPFYRSQAIDARSTTAQRLLFQNSCMAEGTRIQLANGRVLPVEQVETGDKVLANRMGLILTVTDVIRGNETQDFVQLQDNAGHSVTLTQLHPVLKADGRVVAARALKVRDQVLTDKGAAMLKSVKRVPVHGKRVFNLALGTPYELREVGAQERTLFASGFVVGDKSMQELLLLPPLKPTDVMSRLPKVLHEDFANAKEP</sequence>
<evidence type="ECO:0000313" key="3">
    <source>
        <dbReference type="Proteomes" id="UP000182719"/>
    </source>
</evidence>
<dbReference type="PROSITE" id="PS50817">
    <property type="entry name" value="INTEIN_N_TER"/>
    <property type="match status" value="1"/>
</dbReference>
<dbReference type="OrthoDB" id="5521784at2"/>
<protein>
    <recommendedName>
        <fullName evidence="1">Hint domain-containing protein</fullName>
    </recommendedName>
</protein>
<dbReference type="Gene3D" id="2.170.16.10">
    <property type="entry name" value="Hedgehog/Intein (Hint) domain"/>
    <property type="match status" value="1"/>
</dbReference>
<dbReference type="EMBL" id="FOAP01000003">
    <property type="protein sequence ID" value="SEK91843.1"/>
    <property type="molecule type" value="Genomic_DNA"/>
</dbReference>
<evidence type="ECO:0000259" key="1">
    <source>
        <dbReference type="SMART" id="SM00306"/>
    </source>
</evidence>
<name>A0A1H7KYF7_STIAU</name>
<feature type="domain" description="Hint" evidence="1">
    <location>
        <begin position="456"/>
        <end position="549"/>
    </location>
</feature>
<accession>A0A1H7KYF7</accession>